<sequence length="414" mass="46137">MIARPNNTKNWLFSVSGNMKNTIKFFSNPLPLLVAALGVFQAVAQQPRPQGFDRRVVTTSVPFLIISPDSRSGAMGDVGVSTTVDPFSMYWNPAKLAFLEDNDQILSVSYNPLLSRLVPDINMTYVTYNQKISPTQAFGIGFRYFTLGEIQFTDDQNNNLFLAEPNEFAIDAGYSLKFSENLSGAIALRYIYSNLTQGQQLVGGIQTQAGQAFSADISAYYIGNEIPMEGGQSGRFTAGFNISNIGNKIRYTETGRADFIPTNMRLGGGFLWSLDQYNELRFHLEVNKLLVPTPPIRDINDSIIAGKDDDVSVIRGIFQSFNDAPGGFSEELREFILNTGVEFVYDNTFAIRGGYQFEHESKGGRKYFTIGLGIRYSALSFDFSYLIPQSAIVRSPLENTLRFSLAFNFNTKKK</sequence>
<evidence type="ECO:0000313" key="3">
    <source>
        <dbReference type="Proteomes" id="UP000253517"/>
    </source>
</evidence>
<name>A0A369A3A2_9FLAO</name>
<accession>A0A369A3A2</accession>
<dbReference type="Proteomes" id="UP000253517">
    <property type="component" value="Unassembled WGS sequence"/>
</dbReference>
<feature type="domain" description="Type IX secretion system protein PorV" evidence="1">
    <location>
        <begin position="53"/>
        <end position="295"/>
    </location>
</feature>
<gene>
    <name evidence="2" type="ORF">DES35_102248</name>
</gene>
<dbReference type="EMBL" id="QPJS01000002">
    <property type="protein sequence ID" value="RCX03792.1"/>
    <property type="molecule type" value="Genomic_DNA"/>
</dbReference>
<dbReference type="NCBIfam" id="NF033710">
    <property type="entry name" value="T9SS_OM_PorV"/>
    <property type="match status" value="1"/>
</dbReference>
<comment type="caution">
    <text evidence="2">The sequence shown here is derived from an EMBL/GenBank/DDBJ whole genome shotgun (WGS) entry which is preliminary data.</text>
</comment>
<evidence type="ECO:0000313" key="2">
    <source>
        <dbReference type="EMBL" id="RCX03792.1"/>
    </source>
</evidence>
<dbReference type="InterPro" id="IPR045741">
    <property type="entry name" value="PorV"/>
</dbReference>
<dbReference type="AlphaFoldDB" id="A0A369A3A2"/>
<dbReference type="InterPro" id="IPR047799">
    <property type="entry name" value="T9SS_OM_PorV"/>
</dbReference>
<organism evidence="2 3">
    <name type="scientific">Schleiferia thermophila</name>
    <dbReference type="NCBI Taxonomy" id="884107"/>
    <lineage>
        <taxon>Bacteria</taxon>
        <taxon>Pseudomonadati</taxon>
        <taxon>Bacteroidota</taxon>
        <taxon>Flavobacteriia</taxon>
        <taxon>Flavobacteriales</taxon>
        <taxon>Schleiferiaceae</taxon>
        <taxon>Schleiferia</taxon>
    </lineage>
</organism>
<dbReference type="SUPFAM" id="SSF56935">
    <property type="entry name" value="Porins"/>
    <property type="match status" value="1"/>
</dbReference>
<dbReference type="NCBIfam" id="NF033709">
    <property type="entry name" value="PorV_fam"/>
    <property type="match status" value="1"/>
</dbReference>
<proteinExistence type="predicted"/>
<dbReference type="Pfam" id="PF19572">
    <property type="entry name" value="PorV"/>
    <property type="match status" value="1"/>
</dbReference>
<evidence type="ECO:0000259" key="1">
    <source>
        <dbReference type="Pfam" id="PF19572"/>
    </source>
</evidence>
<protein>
    <recommendedName>
        <fullName evidence="1">Type IX secretion system protein PorV domain-containing protein</fullName>
    </recommendedName>
</protein>
<reference evidence="2 3" key="1">
    <citation type="submission" date="2018-07" db="EMBL/GenBank/DDBJ databases">
        <title>Genomic Encyclopedia of Type Strains, Phase IV (KMG-IV): sequencing the most valuable type-strain genomes for metagenomic binning, comparative biology and taxonomic classification.</title>
        <authorList>
            <person name="Goeker M."/>
        </authorList>
    </citation>
    <scope>NUCLEOTIDE SEQUENCE [LARGE SCALE GENOMIC DNA]</scope>
    <source>
        <strain evidence="2 3">DSM 21410</strain>
    </source>
</reference>
<keyword evidence="3" id="KW-1185">Reference proteome</keyword>
<dbReference type="Gene3D" id="2.40.160.60">
    <property type="entry name" value="Outer membrane protein transport protein (OMPP1/FadL/TodX)"/>
    <property type="match status" value="2"/>
</dbReference>